<dbReference type="Gene3D" id="1.20.5.1930">
    <property type="match status" value="1"/>
</dbReference>
<comment type="caution">
    <text evidence="8">The sequence shown here is derived from an EMBL/GenBank/DDBJ whole genome shotgun (WGS) entry which is preliminary data.</text>
</comment>
<feature type="chain" id="PRO_5046740806" evidence="5">
    <location>
        <begin position="23"/>
        <end position="412"/>
    </location>
</feature>
<feature type="transmembrane region" description="Helical" evidence="4">
    <location>
        <begin position="112"/>
        <end position="130"/>
    </location>
</feature>
<feature type="transmembrane region" description="Helical" evidence="4">
    <location>
        <begin position="136"/>
        <end position="162"/>
    </location>
</feature>
<feature type="transmembrane region" description="Helical" evidence="4">
    <location>
        <begin position="33"/>
        <end position="55"/>
    </location>
</feature>
<keyword evidence="1" id="KW-0808">Transferase</keyword>
<evidence type="ECO:0000256" key="4">
    <source>
        <dbReference type="SAM" id="Phobius"/>
    </source>
</evidence>
<organism evidence="8 9">
    <name type="scientific">Subtercola frigoramans</name>
    <dbReference type="NCBI Taxonomy" id="120298"/>
    <lineage>
        <taxon>Bacteria</taxon>
        <taxon>Bacillati</taxon>
        <taxon>Actinomycetota</taxon>
        <taxon>Actinomycetes</taxon>
        <taxon>Micrococcales</taxon>
        <taxon>Microbacteriaceae</taxon>
        <taxon>Subtercola</taxon>
    </lineage>
</organism>
<keyword evidence="5" id="KW-0732">Signal</keyword>
<dbReference type="Gene3D" id="3.30.565.10">
    <property type="entry name" value="Histidine kinase-like ATPase, C-terminal domain"/>
    <property type="match status" value="1"/>
</dbReference>
<dbReference type="Pfam" id="PF07730">
    <property type="entry name" value="HisKA_3"/>
    <property type="match status" value="1"/>
</dbReference>
<evidence type="ECO:0000259" key="6">
    <source>
        <dbReference type="Pfam" id="PF02518"/>
    </source>
</evidence>
<dbReference type="InterPro" id="IPR017205">
    <property type="entry name" value="Sig_transdc_His_kinase_ChrS"/>
</dbReference>
<keyword evidence="4" id="KW-1133">Transmembrane helix</keyword>
<dbReference type="InterPro" id="IPR011712">
    <property type="entry name" value="Sig_transdc_His_kin_sub3_dim/P"/>
</dbReference>
<name>A0ABS2L1V5_9MICO</name>
<evidence type="ECO:0000256" key="5">
    <source>
        <dbReference type="SAM" id="SignalP"/>
    </source>
</evidence>
<evidence type="ECO:0000313" key="8">
    <source>
        <dbReference type="EMBL" id="MBM7471019.1"/>
    </source>
</evidence>
<keyword evidence="4" id="KW-0812">Transmembrane</keyword>
<feature type="domain" description="Signal transduction histidine kinase subgroup 3 dimerisation and phosphoacceptor" evidence="7">
    <location>
        <begin position="194"/>
        <end position="255"/>
    </location>
</feature>
<dbReference type="EMBL" id="JAFBBU010000001">
    <property type="protein sequence ID" value="MBM7471019.1"/>
    <property type="molecule type" value="Genomic_DNA"/>
</dbReference>
<dbReference type="PANTHER" id="PTHR24421">
    <property type="entry name" value="NITRATE/NITRITE SENSOR PROTEIN NARX-RELATED"/>
    <property type="match status" value="1"/>
</dbReference>
<feature type="domain" description="Histidine kinase/HSP90-like ATPase" evidence="6">
    <location>
        <begin position="302"/>
        <end position="404"/>
    </location>
</feature>
<evidence type="ECO:0000256" key="3">
    <source>
        <dbReference type="ARBA" id="ARBA00023012"/>
    </source>
</evidence>
<dbReference type="Pfam" id="PF02518">
    <property type="entry name" value="HATPase_c"/>
    <property type="match status" value="1"/>
</dbReference>
<feature type="signal peptide" evidence="5">
    <location>
        <begin position="1"/>
        <end position="22"/>
    </location>
</feature>
<keyword evidence="4" id="KW-0472">Membrane</keyword>
<dbReference type="InterPro" id="IPR036890">
    <property type="entry name" value="HATPase_C_sf"/>
</dbReference>
<dbReference type="InterPro" id="IPR050482">
    <property type="entry name" value="Sensor_HK_TwoCompSys"/>
</dbReference>
<proteinExistence type="predicted"/>
<keyword evidence="3" id="KW-0902">Two-component regulatory system</keyword>
<dbReference type="RefSeq" id="WP_205106714.1">
    <property type="nucleotide sequence ID" value="NZ_BAAAHT010000017.1"/>
</dbReference>
<dbReference type="SUPFAM" id="SSF55874">
    <property type="entry name" value="ATPase domain of HSP90 chaperone/DNA topoisomerase II/histidine kinase"/>
    <property type="match status" value="1"/>
</dbReference>
<reference evidence="8 9" key="1">
    <citation type="submission" date="2021-01" db="EMBL/GenBank/DDBJ databases">
        <title>Sequencing the genomes of 1000 actinobacteria strains.</title>
        <authorList>
            <person name="Klenk H.-P."/>
        </authorList>
    </citation>
    <scope>NUCLEOTIDE SEQUENCE [LARGE SCALE GENOMIC DNA]</scope>
    <source>
        <strain evidence="8 9">DSM 13057</strain>
    </source>
</reference>
<feature type="transmembrane region" description="Helical" evidence="4">
    <location>
        <begin position="67"/>
        <end position="84"/>
    </location>
</feature>
<protein>
    <submittedName>
        <fullName evidence="8">Signal transduction histidine kinase</fullName>
    </submittedName>
</protein>
<gene>
    <name evidence="8" type="ORF">JOE66_000653</name>
</gene>
<keyword evidence="9" id="KW-1185">Reference proteome</keyword>
<keyword evidence="2 8" id="KW-0418">Kinase</keyword>
<evidence type="ECO:0000256" key="1">
    <source>
        <dbReference type="ARBA" id="ARBA00022679"/>
    </source>
</evidence>
<evidence type="ECO:0000313" key="9">
    <source>
        <dbReference type="Proteomes" id="UP000776164"/>
    </source>
</evidence>
<dbReference type="GO" id="GO:0016301">
    <property type="term" value="F:kinase activity"/>
    <property type="evidence" value="ECO:0007669"/>
    <property type="project" value="UniProtKB-KW"/>
</dbReference>
<sequence length="412" mass="43529">MNRFSWWHIAVGVTLAAMAAVAATDFAESPTTAIGAWVCLLVLALGYVLFGWRGFLLDDDECHRTSLRALGFPLLAIVCTSVGVGFNPSLATLQAITFPIIWFTVDPLRRAIVLNVILAVAVTLGFLFSTGTSPQAIVQAITIEAISLLFSLALGLWFSFALGQGQENTRLLAELQATQHELAVLNRDSGILSERERLAGEIHDTIAQSLTGLVMVAQRASRAVTDDQPSVKLDLTLIEDIAREALVETRALVAAGTPVAVDGGLPAALGRLNARFTRETGVTISLNTEGYHPEPNEVEVVLLRSAQEALANVRKHSHASRVVMRLTTTGSAGGHPSVALAPSDGVRHRIVLSVGDDGTGIDPSRPLDDGFGLSGMQQRLALLGGELAIGPSSQGGVELTVSLPSLAERVAS</sequence>
<evidence type="ECO:0000259" key="7">
    <source>
        <dbReference type="Pfam" id="PF07730"/>
    </source>
</evidence>
<accession>A0ABS2L1V5</accession>
<dbReference type="PIRSF" id="PIRSF037434">
    <property type="entry name" value="STHK_ChrS"/>
    <property type="match status" value="1"/>
</dbReference>
<dbReference type="InterPro" id="IPR003594">
    <property type="entry name" value="HATPase_dom"/>
</dbReference>
<evidence type="ECO:0000256" key="2">
    <source>
        <dbReference type="ARBA" id="ARBA00022777"/>
    </source>
</evidence>
<dbReference type="Proteomes" id="UP000776164">
    <property type="component" value="Unassembled WGS sequence"/>
</dbReference>
<dbReference type="CDD" id="cd16917">
    <property type="entry name" value="HATPase_UhpB-NarQ-NarX-like"/>
    <property type="match status" value="1"/>
</dbReference>